<protein>
    <recommendedName>
        <fullName evidence="3">DNA helicase</fullName>
    </recommendedName>
</protein>
<evidence type="ECO:0000313" key="2">
    <source>
        <dbReference type="Proteomes" id="UP001237642"/>
    </source>
</evidence>
<organism evidence="1 2">
    <name type="scientific">Heracleum sosnowskyi</name>
    <dbReference type="NCBI Taxonomy" id="360622"/>
    <lineage>
        <taxon>Eukaryota</taxon>
        <taxon>Viridiplantae</taxon>
        <taxon>Streptophyta</taxon>
        <taxon>Embryophyta</taxon>
        <taxon>Tracheophyta</taxon>
        <taxon>Spermatophyta</taxon>
        <taxon>Magnoliopsida</taxon>
        <taxon>eudicotyledons</taxon>
        <taxon>Gunneridae</taxon>
        <taxon>Pentapetalae</taxon>
        <taxon>asterids</taxon>
        <taxon>campanulids</taxon>
        <taxon>Apiales</taxon>
        <taxon>Apiaceae</taxon>
        <taxon>Apioideae</taxon>
        <taxon>apioid superclade</taxon>
        <taxon>Tordylieae</taxon>
        <taxon>Tordyliinae</taxon>
        <taxon>Heracleum</taxon>
    </lineage>
</organism>
<reference evidence="1" key="2">
    <citation type="submission" date="2023-05" db="EMBL/GenBank/DDBJ databases">
        <authorList>
            <person name="Schelkunov M.I."/>
        </authorList>
    </citation>
    <scope>NUCLEOTIDE SEQUENCE</scope>
    <source>
        <strain evidence="1">Hsosn_3</strain>
        <tissue evidence="1">Leaf</tissue>
    </source>
</reference>
<gene>
    <name evidence="1" type="ORF">POM88_015440</name>
</gene>
<dbReference type="AlphaFoldDB" id="A0AAD8IK70"/>
<dbReference type="PANTHER" id="PTHR10492:SF57">
    <property type="entry name" value="ATP-DEPENDENT DNA HELICASE"/>
    <property type="match status" value="1"/>
</dbReference>
<evidence type="ECO:0008006" key="3">
    <source>
        <dbReference type="Google" id="ProtNLM"/>
    </source>
</evidence>
<keyword evidence="2" id="KW-1185">Reference proteome</keyword>
<comment type="caution">
    <text evidence="1">The sequence shown here is derived from an EMBL/GenBank/DDBJ whole genome shotgun (WGS) entry which is preliminary data.</text>
</comment>
<dbReference type="Proteomes" id="UP001237642">
    <property type="component" value="Unassembled WGS sequence"/>
</dbReference>
<name>A0AAD8IK70_9APIA</name>
<reference evidence="1" key="1">
    <citation type="submission" date="2023-02" db="EMBL/GenBank/DDBJ databases">
        <title>Genome of toxic invasive species Heracleum sosnowskyi carries increased number of genes despite the absence of recent whole-genome duplications.</title>
        <authorList>
            <person name="Schelkunov M."/>
            <person name="Shtratnikova V."/>
            <person name="Makarenko M."/>
            <person name="Klepikova A."/>
            <person name="Omelchenko D."/>
            <person name="Novikova G."/>
            <person name="Obukhova E."/>
            <person name="Bogdanov V."/>
            <person name="Penin A."/>
            <person name="Logacheva M."/>
        </authorList>
    </citation>
    <scope>NUCLEOTIDE SEQUENCE</scope>
    <source>
        <strain evidence="1">Hsosn_3</strain>
        <tissue evidence="1">Leaf</tissue>
    </source>
</reference>
<proteinExistence type="predicted"/>
<evidence type="ECO:0000313" key="1">
    <source>
        <dbReference type="EMBL" id="KAK1387262.1"/>
    </source>
</evidence>
<dbReference type="PANTHER" id="PTHR10492">
    <property type="match status" value="1"/>
</dbReference>
<accession>A0AAD8IK70</accession>
<sequence length="666" mass="76031">MLGDYSFNDWQLFSSEDMMKGNKPRKRRQSRICPGKENMDINSSGTYISTMSPQSTIFTTPQLNHEILSCKATTTPTMSLGSSRDQFKDVQHNQLHDSLTRAPLSNITNVEIESRNKKKKNKGKAKVSTDFTDSARNLFESDFNKESHQSTNEYHDQLENSIIEDTMYGYGSSDDSNYDFCNDEIDVEGMDIDLDDNVQYNTCPPPKKNKRASIIPEEYASLGAPTAECIKCKACLWKEERVNKNVTRGTPIFSQCCKKGEVKLPDALPTPPYMLLFADPDSEKDGDMISMKDYYSYRFQVRQNEGMTARLGGRLFQQYMLSTEIKKKSFFGVCVGIMYVVEFQKRGLPHNPKSPCMKGFKCIRHFPKKYCPRTVFDESGFPLYRRRRLNVTVQKGKAELDNQDACKEYGLLEDDKEWHEVLDQCAVGGLSAQIRQLFVHIIVNCKVTDLSQLWNCHWKHMIDDILLKRRNITQIKKLILNDKQLEFYALSEIDDLLRSIGKCLKNYPQLPQPPQSYLNHGNMRLSQGTNVGEDEELRNFAQWVLAVGDGKVYPPPEDIVRCVADDIVIPPEFCDLEKENSVDNMIAATYPDFENHCKDAKYLSERAILTPTNQTVTHLNSQIVEKLRGESISYFSVDSAEEFGGTEADLNNAFPVEYLNSINIAG</sequence>
<dbReference type="EMBL" id="JAUIZM010000004">
    <property type="protein sequence ID" value="KAK1387262.1"/>
    <property type="molecule type" value="Genomic_DNA"/>
</dbReference>